<dbReference type="KEGG" id="swp:swp_0560"/>
<dbReference type="STRING" id="225849.swp_0560"/>
<dbReference type="OrthoDB" id="7065464at2"/>
<reference evidence="4 5" key="1">
    <citation type="journal article" date="2008" name="PLoS ONE">
        <title>Environmental adaptation: genomic analysis of the piezotolerant and psychrotolerant deep-sea iron reducing bacterium Shewanella piezotolerans WP3.</title>
        <authorList>
            <person name="Wang F."/>
            <person name="Wang J."/>
            <person name="Jian H."/>
            <person name="Zhang B."/>
            <person name="Li S."/>
            <person name="Wang F."/>
            <person name="Zeng X."/>
            <person name="Gao L."/>
            <person name="Bartlett D.H."/>
            <person name="Yu J."/>
            <person name="Hu S."/>
            <person name="Xiao X."/>
        </authorList>
    </citation>
    <scope>NUCLEOTIDE SEQUENCE [LARGE SCALE GENOMIC DNA]</scope>
    <source>
        <strain evidence="5">WP3 / JCM 13877</strain>
    </source>
</reference>
<protein>
    <recommendedName>
        <fullName evidence="2">Regulator of ribonuclease activity B</fullName>
    </recommendedName>
</protein>
<evidence type="ECO:0000256" key="1">
    <source>
        <dbReference type="ARBA" id="ARBA00022490"/>
    </source>
</evidence>
<evidence type="ECO:0000256" key="2">
    <source>
        <dbReference type="HAMAP-Rule" id="MF_01888"/>
    </source>
</evidence>
<proteinExistence type="inferred from homology"/>
<dbReference type="AlphaFoldDB" id="B8CIA8"/>
<dbReference type="HAMAP" id="MF_01888">
    <property type="entry name" value="RraB"/>
    <property type="match status" value="1"/>
</dbReference>
<dbReference type="Pfam" id="PF06877">
    <property type="entry name" value="RraB"/>
    <property type="match status" value="1"/>
</dbReference>
<evidence type="ECO:0000313" key="5">
    <source>
        <dbReference type="Proteomes" id="UP000000753"/>
    </source>
</evidence>
<gene>
    <name evidence="2" type="primary">rraB</name>
    <name evidence="4" type="ordered locus">swp_0560</name>
</gene>
<keyword evidence="1 2" id="KW-0963">Cytoplasm</keyword>
<dbReference type="PIRSF" id="PIRSF018193">
    <property type="entry name" value="UCP018193"/>
    <property type="match status" value="1"/>
</dbReference>
<sequence length="131" mass="14802">MSIERLLNEQKAENREIVAAILADGSLPDADYTIEHHFSSTNFDRLEKAAVDAFKLGFEVNDAEEMELEDGSVIICFDAVASHKLEVELLDTACEKLLLLANKQKVDYDGWGTYFIDEDGEVRDEEEDELD</sequence>
<comment type="subunit">
    <text evidence="2">Interacts with the C-terminal region of Rne.</text>
</comment>
<dbReference type="Gene3D" id="3.30.70.970">
    <property type="entry name" value="RraB-like"/>
    <property type="match status" value="1"/>
</dbReference>
<dbReference type="Proteomes" id="UP000000753">
    <property type="component" value="Chromosome"/>
</dbReference>
<dbReference type="InterPro" id="IPR009671">
    <property type="entry name" value="RraB_dom"/>
</dbReference>
<name>B8CIA8_SHEPW</name>
<dbReference type="GO" id="GO:0060698">
    <property type="term" value="F:endoribonuclease inhibitor activity"/>
    <property type="evidence" value="ECO:0007669"/>
    <property type="project" value="UniProtKB-UniRule"/>
</dbReference>
<organism evidence="4 5">
    <name type="scientific">Shewanella piezotolerans (strain WP3 / JCM 13877)</name>
    <dbReference type="NCBI Taxonomy" id="225849"/>
    <lineage>
        <taxon>Bacteria</taxon>
        <taxon>Pseudomonadati</taxon>
        <taxon>Pseudomonadota</taxon>
        <taxon>Gammaproteobacteria</taxon>
        <taxon>Alteromonadales</taxon>
        <taxon>Shewanellaceae</taxon>
        <taxon>Shewanella</taxon>
    </lineage>
</organism>
<comment type="similarity">
    <text evidence="2">Belongs to the RraB family.</text>
</comment>
<dbReference type="eggNOG" id="COG3076">
    <property type="taxonomic scope" value="Bacteria"/>
</dbReference>
<dbReference type="InterPro" id="IPR016716">
    <property type="entry name" value="RraB"/>
</dbReference>
<evidence type="ECO:0000259" key="3">
    <source>
        <dbReference type="Pfam" id="PF06877"/>
    </source>
</evidence>
<keyword evidence="5" id="KW-1185">Reference proteome</keyword>
<dbReference type="GO" id="GO:0019899">
    <property type="term" value="F:enzyme binding"/>
    <property type="evidence" value="ECO:0007669"/>
    <property type="project" value="UniProtKB-UniRule"/>
</dbReference>
<dbReference type="GO" id="GO:0005737">
    <property type="term" value="C:cytoplasm"/>
    <property type="evidence" value="ECO:0007669"/>
    <property type="project" value="UniProtKB-SubCell"/>
</dbReference>
<evidence type="ECO:0000313" key="4">
    <source>
        <dbReference type="EMBL" id="ACJ27384.1"/>
    </source>
</evidence>
<feature type="domain" description="Regulator of ribonuclease activity B" evidence="3">
    <location>
        <begin position="12"/>
        <end position="113"/>
    </location>
</feature>
<dbReference type="NCBIfam" id="NF008393">
    <property type="entry name" value="PRK11191.1"/>
    <property type="match status" value="1"/>
</dbReference>
<dbReference type="SUPFAM" id="SSF89946">
    <property type="entry name" value="Hypothetical protein VC0424"/>
    <property type="match status" value="1"/>
</dbReference>
<comment type="subcellular location">
    <subcellularLocation>
        <location evidence="2">Cytoplasm</location>
    </subcellularLocation>
</comment>
<dbReference type="InterPro" id="IPR036701">
    <property type="entry name" value="RraB-like_sf"/>
</dbReference>
<dbReference type="HOGENOM" id="CLU_128640_0_0_6"/>
<dbReference type="EMBL" id="CP000472">
    <property type="protein sequence ID" value="ACJ27384.1"/>
    <property type="molecule type" value="Genomic_DNA"/>
</dbReference>
<dbReference type="RefSeq" id="WP_020910765.1">
    <property type="nucleotide sequence ID" value="NC_011566.1"/>
</dbReference>
<accession>B8CIA8</accession>
<comment type="function">
    <text evidence="2">Globally modulates RNA abundance by binding to RNase E (Rne) and regulating its endonucleolytic activity. Can modulate Rne action in a substrate-dependent manner by altering the composition of the degradosome.</text>
</comment>